<dbReference type="Proteomes" id="UP000183982">
    <property type="component" value="Unassembled WGS sequence"/>
</dbReference>
<proteinExistence type="inferred from homology"/>
<comment type="subcellular location">
    <subcellularLocation>
        <location evidence="6">Cell membrane</location>
        <topology evidence="6">Multi-pass membrane protein</topology>
    </subcellularLocation>
    <subcellularLocation>
        <location evidence="1">Membrane</location>
    </subcellularLocation>
</comment>
<dbReference type="STRING" id="1470563.SAMN05444000_11773"/>
<comment type="similarity">
    <text evidence="2 6">Belongs to the SURF1 family.</text>
</comment>
<evidence type="ECO:0000256" key="2">
    <source>
        <dbReference type="ARBA" id="ARBA00007165"/>
    </source>
</evidence>
<keyword evidence="6" id="KW-1003">Cell membrane</keyword>
<evidence type="ECO:0000256" key="3">
    <source>
        <dbReference type="ARBA" id="ARBA00022692"/>
    </source>
</evidence>
<evidence type="ECO:0000256" key="5">
    <source>
        <dbReference type="ARBA" id="ARBA00023136"/>
    </source>
</evidence>
<evidence type="ECO:0000313" key="8">
    <source>
        <dbReference type="Proteomes" id="UP000183982"/>
    </source>
</evidence>
<feature type="transmembrane region" description="Helical" evidence="6">
    <location>
        <begin position="197"/>
        <end position="216"/>
    </location>
</feature>
<dbReference type="Pfam" id="PF02104">
    <property type="entry name" value="SURF1"/>
    <property type="match status" value="1"/>
</dbReference>
<dbReference type="OrthoDB" id="6079986at2"/>
<dbReference type="PANTHER" id="PTHR23427">
    <property type="entry name" value="SURFEIT LOCUS PROTEIN"/>
    <property type="match status" value="1"/>
</dbReference>
<dbReference type="PANTHER" id="PTHR23427:SF2">
    <property type="entry name" value="SURFEIT LOCUS PROTEIN 1"/>
    <property type="match status" value="1"/>
</dbReference>
<accession>A0A1M6P5S5</accession>
<evidence type="ECO:0000313" key="7">
    <source>
        <dbReference type="EMBL" id="SHK03242.1"/>
    </source>
</evidence>
<dbReference type="RefSeq" id="WP_073254391.1">
    <property type="nucleotide sequence ID" value="NZ_FQZQ01000017.1"/>
</dbReference>
<gene>
    <name evidence="7" type="ORF">SAMN05444000_11773</name>
</gene>
<dbReference type="PROSITE" id="PS50895">
    <property type="entry name" value="SURF1"/>
    <property type="match status" value="1"/>
</dbReference>
<dbReference type="GO" id="GO:0005886">
    <property type="term" value="C:plasma membrane"/>
    <property type="evidence" value="ECO:0007669"/>
    <property type="project" value="UniProtKB-SubCell"/>
</dbReference>
<keyword evidence="5 6" id="KW-0472">Membrane</keyword>
<keyword evidence="8" id="KW-1185">Reference proteome</keyword>
<dbReference type="InterPro" id="IPR002994">
    <property type="entry name" value="Surf1/Shy1"/>
</dbReference>
<name>A0A1M6P5S5_9RHOB</name>
<sequence>MSRLIVPLIFGIVGTAILVSLGNWQVRRMAEKEAFLAAIDARIGDVPVAVPIDPNPKVDRFLAATATGTFTADELHFLVSVKKVGAGYRIVSVFETEGGRRIMVDRGFVSIPDKNAPRFIGPATVSGNLHWPDERDSYTPENDVAGNIWFAREVPIMAKALGTEPILLIAREVSENDPRVTPLPLDSSGIPNGHLEYVVTWYGLAIVWVAMTLYYLRQKSNRMRKTKKA</sequence>
<organism evidence="7 8">
    <name type="scientific">Shimia gijangensis</name>
    <dbReference type="NCBI Taxonomy" id="1470563"/>
    <lineage>
        <taxon>Bacteria</taxon>
        <taxon>Pseudomonadati</taxon>
        <taxon>Pseudomonadota</taxon>
        <taxon>Alphaproteobacteria</taxon>
        <taxon>Rhodobacterales</taxon>
        <taxon>Roseobacteraceae</taxon>
    </lineage>
</organism>
<keyword evidence="4 6" id="KW-1133">Transmembrane helix</keyword>
<dbReference type="CDD" id="cd06662">
    <property type="entry name" value="SURF1"/>
    <property type="match status" value="1"/>
</dbReference>
<dbReference type="EMBL" id="FQZQ01000017">
    <property type="protein sequence ID" value="SHK03242.1"/>
    <property type="molecule type" value="Genomic_DNA"/>
</dbReference>
<keyword evidence="3 6" id="KW-0812">Transmembrane</keyword>
<dbReference type="AlphaFoldDB" id="A0A1M6P5S5"/>
<reference evidence="8" key="1">
    <citation type="submission" date="2016-11" db="EMBL/GenBank/DDBJ databases">
        <authorList>
            <person name="Varghese N."/>
            <person name="Submissions S."/>
        </authorList>
    </citation>
    <scope>NUCLEOTIDE SEQUENCE [LARGE SCALE GENOMIC DNA]</scope>
    <source>
        <strain evidence="8">DSM 100564</strain>
    </source>
</reference>
<comment type="caution">
    <text evidence="6">Lacks conserved residue(s) required for the propagation of feature annotation.</text>
</comment>
<protein>
    <recommendedName>
        <fullName evidence="6">SURF1-like protein</fullName>
    </recommendedName>
</protein>
<dbReference type="InterPro" id="IPR045214">
    <property type="entry name" value="Surf1/Surf4"/>
</dbReference>
<evidence type="ECO:0000256" key="1">
    <source>
        <dbReference type="ARBA" id="ARBA00004370"/>
    </source>
</evidence>
<evidence type="ECO:0000256" key="6">
    <source>
        <dbReference type="RuleBase" id="RU363076"/>
    </source>
</evidence>
<evidence type="ECO:0000256" key="4">
    <source>
        <dbReference type="ARBA" id="ARBA00022989"/>
    </source>
</evidence>